<evidence type="ECO:0000313" key="3">
    <source>
        <dbReference type="EMBL" id="WWT34303.1"/>
    </source>
</evidence>
<feature type="compositionally biased region" description="Pro residues" evidence="1">
    <location>
        <begin position="110"/>
        <end position="122"/>
    </location>
</feature>
<proteinExistence type="predicted"/>
<dbReference type="PANTHER" id="PTHR38766">
    <property type="entry name" value="FLAGELLAR PROTEIN FLIO"/>
    <property type="match status" value="1"/>
</dbReference>
<feature type="compositionally biased region" description="Basic and acidic residues" evidence="1">
    <location>
        <begin position="138"/>
        <end position="157"/>
    </location>
</feature>
<feature type="transmembrane region" description="Helical" evidence="2">
    <location>
        <begin position="14"/>
        <end position="35"/>
    </location>
</feature>
<gene>
    <name evidence="3" type="ORF">V6617_07515</name>
</gene>
<accession>A0ABZ2I5M5</accession>
<sequence length="193" mass="20706">MGFLNSLFGGENGYLTMIVALAIVIVLIVLAVWLIKLVGDASASVGRGRNRRLMVIDSVAIDNKRQAIIIRRDETEHLIVIGGPNDLVVESGFEAPPVQQVQRPRRKPAEPAPAVAPEPAAPARPAGTSLRHTGLLRPVEDNEPKLDGGKPDNKGRTSSDSATSVAMSATTTVEPEPLLEARERDYEDTATRS</sequence>
<evidence type="ECO:0000256" key="2">
    <source>
        <dbReference type="SAM" id="Phobius"/>
    </source>
</evidence>
<evidence type="ECO:0008006" key="5">
    <source>
        <dbReference type="Google" id="ProtNLM"/>
    </source>
</evidence>
<protein>
    <recommendedName>
        <fullName evidence="5">Flagellar biosynthesis protein, FliO</fullName>
    </recommendedName>
</protein>
<keyword evidence="2" id="KW-0812">Transmembrane</keyword>
<evidence type="ECO:0000256" key="1">
    <source>
        <dbReference type="SAM" id="MobiDB-lite"/>
    </source>
</evidence>
<dbReference type="InterPro" id="IPR052205">
    <property type="entry name" value="FliO/MopB"/>
</dbReference>
<keyword evidence="4" id="KW-1185">Reference proteome</keyword>
<keyword evidence="2" id="KW-0472">Membrane</keyword>
<keyword evidence="2" id="KW-1133">Transmembrane helix</keyword>
<dbReference type="PANTHER" id="PTHR38766:SF1">
    <property type="entry name" value="FLAGELLAR PROTEIN FLIO"/>
    <property type="match status" value="1"/>
</dbReference>
<reference evidence="3 4" key="1">
    <citation type="submission" date="2024-02" db="EMBL/GenBank/DDBJ databases">
        <title>Complete genome sequence of Pelagibacterium nitratireducens ZH15.</title>
        <authorList>
            <person name="Zhao L.H."/>
        </authorList>
    </citation>
    <scope>NUCLEOTIDE SEQUENCE [LARGE SCALE GENOMIC DNA]</scope>
    <source>
        <strain evidence="3 4">ZH15</strain>
    </source>
</reference>
<name>A0ABZ2I5M5_9HYPH</name>
<organism evidence="3 4">
    <name type="scientific">Pelagibacterium nitratireducens</name>
    <dbReference type="NCBI Taxonomy" id="1046114"/>
    <lineage>
        <taxon>Bacteria</taxon>
        <taxon>Pseudomonadati</taxon>
        <taxon>Pseudomonadota</taxon>
        <taxon>Alphaproteobacteria</taxon>
        <taxon>Hyphomicrobiales</taxon>
        <taxon>Devosiaceae</taxon>
        <taxon>Pelagibacterium</taxon>
    </lineage>
</organism>
<dbReference type="RefSeq" id="WP_338610135.1">
    <property type="nucleotide sequence ID" value="NZ_CP146275.1"/>
</dbReference>
<feature type="compositionally biased region" description="Low complexity" evidence="1">
    <location>
        <begin position="158"/>
        <end position="172"/>
    </location>
</feature>
<evidence type="ECO:0000313" key="4">
    <source>
        <dbReference type="Proteomes" id="UP001369958"/>
    </source>
</evidence>
<feature type="compositionally biased region" description="Basic and acidic residues" evidence="1">
    <location>
        <begin position="179"/>
        <end position="193"/>
    </location>
</feature>
<dbReference type="EMBL" id="CP146275">
    <property type="protein sequence ID" value="WWT34303.1"/>
    <property type="molecule type" value="Genomic_DNA"/>
</dbReference>
<dbReference type="Proteomes" id="UP001369958">
    <property type="component" value="Chromosome"/>
</dbReference>
<feature type="region of interest" description="Disordered" evidence="1">
    <location>
        <begin position="96"/>
        <end position="193"/>
    </location>
</feature>